<dbReference type="Gene3D" id="1.10.1740.10">
    <property type="match status" value="1"/>
</dbReference>
<organism evidence="8 9">
    <name type="scientific">Gemmatirosa kalamazoonensis</name>
    <dbReference type="NCBI Taxonomy" id="861299"/>
    <lineage>
        <taxon>Bacteria</taxon>
        <taxon>Pseudomonadati</taxon>
        <taxon>Gemmatimonadota</taxon>
        <taxon>Gemmatimonadia</taxon>
        <taxon>Gemmatimonadales</taxon>
        <taxon>Gemmatimonadaceae</taxon>
        <taxon>Gemmatirosa</taxon>
    </lineage>
</organism>
<keyword evidence="8" id="KW-0614">Plasmid</keyword>
<evidence type="ECO:0000259" key="6">
    <source>
        <dbReference type="Pfam" id="PF04542"/>
    </source>
</evidence>
<dbReference type="GO" id="GO:0016987">
    <property type="term" value="F:sigma factor activity"/>
    <property type="evidence" value="ECO:0007669"/>
    <property type="project" value="UniProtKB-KW"/>
</dbReference>
<feature type="domain" description="RNA polymerase sigma-70 region 4" evidence="7">
    <location>
        <begin position="186"/>
        <end position="235"/>
    </location>
</feature>
<sequence>MDHHGPERLSGAAAVVYLRPASERRGTRADRPAPLLRFSDVSDVSDVLDSDSPARLDDAGLVAAMRRGDERAVGALYDRHSAMVMGLALSIVRDRTDAETVVLDAFTQAWRDAARYDAARGSVASWLLVLARSRALDLLRSAGRRARLAPVSVDDAPPTALVAEDAPSDPSRAVEAHERQVEVAAAMGELPDAQRTVIELAFFEGLSHSEIAERLAEPLGTVKTRIRLGMTKLRQLLRHFGEGAVL</sequence>
<dbReference type="InterPro" id="IPR039425">
    <property type="entry name" value="RNA_pol_sigma-70-like"/>
</dbReference>
<dbReference type="PANTHER" id="PTHR43133:SF62">
    <property type="entry name" value="RNA POLYMERASE SIGMA FACTOR SIGZ"/>
    <property type="match status" value="1"/>
</dbReference>
<dbReference type="InParanoid" id="W0RW60"/>
<keyword evidence="3" id="KW-0731">Sigma factor</keyword>
<dbReference type="Proteomes" id="UP000019151">
    <property type="component" value="Plasmid 2"/>
</dbReference>
<dbReference type="eggNOG" id="COG1595">
    <property type="taxonomic scope" value="Bacteria"/>
</dbReference>
<keyword evidence="5" id="KW-0804">Transcription</keyword>
<dbReference type="EMBL" id="CP007130">
    <property type="protein sequence ID" value="AHG93808.1"/>
    <property type="molecule type" value="Genomic_DNA"/>
</dbReference>
<dbReference type="SUPFAM" id="SSF88659">
    <property type="entry name" value="Sigma3 and sigma4 domains of RNA polymerase sigma factors"/>
    <property type="match status" value="1"/>
</dbReference>
<dbReference type="Gene3D" id="1.10.10.10">
    <property type="entry name" value="Winged helix-like DNA-binding domain superfamily/Winged helix DNA-binding domain"/>
    <property type="match status" value="1"/>
</dbReference>
<keyword evidence="4" id="KW-0238">DNA-binding</keyword>
<gene>
    <name evidence="8" type="ORF">J421_6273</name>
</gene>
<evidence type="ECO:0000313" key="9">
    <source>
        <dbReference type="Proteomes" id="UP000019151"/>
    </source>
</evidence>
<dbReference type="InterPro" id="IPR014284">
    <property type="entry name" value="RNA_pol_sigma-70_dom"/>
</dbReference>
<keyword evidence="9" id="KW-1185">Reference proteome</keyword>
<dbReference type="InterPro" id="IPR007627">
    <property type="entry name" value="RNA_pol_sigma70_r2"/>
</dbReference>
<dbReference type="InterPro" id="IPR013324">
    <property type="entry name" value="RNA_pol_sigma_r3/r4-like"/>
</dbReference>
<dbReference type="AlphaFoldDB" id="W0RW60"/>
<dbReference type="GO" id="GO:0003677">
    <property type="term" value="F:DNA binding"/>
    <property type="evidence" value="ECO:0007669"/>
    <property type="project" value="UniProtKB-KW"/>
</dbReference>
<dbReference type="GO" id="GO:0006352">
    <property type="term" value="P:DNA-templated transcription initiation"/>
    <property type="evidence" value="ECO:0007669"/>
    <property type="project" value="InterPro"/>
</dbReference>
<dbReference type="InterPro" id="IPR013325">
    <property type="entry name" value="RNA_pol_sigma_r2"/>
</dbReference>
<dbReference type="InterPro" id="IPR007630">
    <property type="entry name" value="RNA_pol_sigma70_r4"/>
</dbReference>
<evidence type="ECO:0000259" key="7">
    <source>
        <dbReference type="Pfam" id="PF04545"/>
    </source>
</evidence>
<dbReference type="KEGG" id="gba:J421_6273"/>
<evidence type="ECO:0000256" key="5">
    <source>
        <dbReference type="ARBA" id="ARBA00023163"/>
    </source>
</evidence>
<dbReference type="Pfam" id="PF04545">
    <property type="entry name" value="Sigma70_r4"/>
    <property type="match status" value="1"/>
</dbReference>
<evidence type="ECO:0000256" key="3">
    <source>
        <dbReference type="ARBA" id="ARBA00023082"/>
    </source>
</evidence>
<protein>
    <submittedName>
        <fullName evidence="8">RNA polymerase sigma factor, sigma-70 family</fullName>
    </submittedName>
</protein>
<keyword evidence="2" id="KW-0805">Transcription regulation</keyword>
<evidence type="ECO:0000256" key="2">
    <source>
        <dbReference type="ARBA" id="ARBA00023015"/>
    </source>
</evidence>
<dbReference type="CDD" id="cd06171">
    <property type="entry name" value="Sigma70_r4"/>
    <property type="match status" value="1"/>
</dbReference>
<dbReference type="SUPFAM" id="SSF88946">
    <property type="entry name" value="Sigma2 domain of RNA polymerase sigma factors"/>
    <property type="match status" value="1"/>
</dbReference>
<comment type="similarity">
    <text evidence="1">Belongs to the sigma-70 factor family. ECF subfamily.</text>
</comment>
<evidence type="ECO:0000256" key="1">
    <source>
        <dbReference type="ARBA" id="ARBA00010641"/>
    </source>
</evidence>
<geneLocation type="plasmid" evidence="8 9">
    <name>2</name>
</geneLocation>
<reference evidence="8 9" key="1">
    <citation type="journal article" date="2014" name="Genome Announc.">
        <title>Genome Sequence and Methylome of Soil Bacterium Gemmatirosa kalamazoonensis KBS708T, a Member of the Rarely Cultivated Gemmatimonadetes Phylum.</title>
        <authorList>
            <person name="Debruyn J.M."/>
            <person name="Radosevich M."/>
            <person name="Wommack K.E."/>
            <person name="Polson S.W."/>
            <person name="Hauser L.J."/>
            <person name="Fawaz M.N."/>
            <person name="Korlach J."/>
            <person name="Tsai Y.C."/>
        </authorList>
    </citation>
    <scope>NUCLEOTIDE SEQUENCE [LARGE SCALE GENOMIC DNA]</scope>
    <source>
        <strain evidence="8 9">KBS708</strain>
        <plasmid evidence="9">Plasmid 2</plasmid>
    </source>
</reference>
<dbReference type="PANTHER" id="PTHR43133">
    <property type="entry name" value="RNA POLYMERASE ECF-TYPE SIGMA FACTO"/>
    <property type="match status" value="1"/>
</dbReference>
<feature type="domain" description="RNA polymerase sigma-70 region 2" evidence="6">
    <location>
        <begin position="76"/>
        <end position="145"/>
    </location>
</feature>
<accession>W0RW60</accession>
<proteinExistence type="inferred from homology"/>
<name>W0RW60_9BACT</name>
<dbReference type="Pfam" id="PF04542">
    <property type="entry name" value="Sigma70_r2"/>
    <property type="match status" value="1"/>
</dbReference>
<evidence type="ECO:0000256" key="4">
    <source>
        <dbReference type="ARBA" id="ARBA00023125"/>
    </source>
</evidence>
<dbReference type="InterPro" id="IPR036388">
    <property type="entry name" value="WH-like_DNA-bd_sf"/>
</dbReference>
<evidence type="ECO:0000313" key="8">
    <source>
        <dbReference type="EMBL" id="AHG93808.1"/>
    </source>
</evidence>
<dbReference type="HOGENOM" id="CLU_047691_9_3_0"/>
<dbReference type="NCBIfam" id="TIGR02937">
    <property type="entry name" value="sigma70-ECF"/>
    <property type="match status" value="1"/>
</dbReference>